<keyword evidence="3" id="KW-0472">Membrane</keyword>
<dbReference type="PANTHER" id="PTHR43861">
    <property type="entry name" value="TRANS-ACONITATE 2-METHYLTRANSFERASE-RELATED"/>
    <property type="match status" value="1"/>
</dbReference>
<sequence length="454" mass="51590">MSEQLVKTDGIALDKVVTTDNHTSEHHASASKELIIIKSEPQSSKPSSTIFGADITAVGSFLTVIFSLAVAFSTIRKYSKDSKHQTQLLERDKHLDRVAKAKEKIEKFYGPLNSLLEESRVIYSYFALEEKEKLKAEGSYFRTLRFLTDNPDNTRQGLDRFKKSDQELFKHILIISDKVINLIESQSGYVDNPALHILLGKLAAHYRVIKTASEGKLHGQSEDLESIVFPLEINGAINSEISKLLRLIKKVDDKPLKVVKNKTIAFYDENASSYFDSTFSIDMTEIYKKVRAYVPNGGSVLDAGCGVGRDTQYFIRHGFKVSSFDASARMVELCNQYPFAFCEQKSFADIDYPPTFDLVWACASLLHLNESEFENAISRLVKTLGPDGYFYFSLKKKIDNSKTAERDFYTYGDDYIHELLATRYKLTEVEIWESGSALSDNETFKNYLYQRPKI</sequence>
<evidence type="ECO:0000256" key="2">
    <source>
        <dbReference type="ARBA" id="ARBA00022679"/>
    </source>
</evidence>
<evidence type="ECO:0000313" key="6">
    <source>
        <dbReference type="Proteomes" id="UP001595962"/>
    </source>
</evidence>
<dbReference type="EC" id="2.1.1.64" evidence="5"/>
<proteinExistence type="predicted"/>
<evidence type="ECO:0000313" key="5">
    <source>
        <dbReference type="EMBL" id="MFC4654062.1"/>
    </source>
</evidence>
<evidence type="ECO:0000259" key="4">
    <source>
        <dbReference type="Pfam" id="PF13649"/>
    </source>
</evidence>
<accession>A0ABV9JHB6</accession>
<gene>
    <name evidence="5" type="ORF">ACFO3I_03365</name>
</gene>
<dbReference type="SUPFAM" id="SSF53335">
    <property type="entry name" value="S-adenosyl-L-methionine-dependent methyltransferases"/>
    <property type="match status" value="1"/>
</dbReference>
<dbReference type="GO" id="GO:0032259">
    <property type="term" value="P:methylation"/>
    <property type="evidence" value="ECO:0007669"/>
    <property type="project" value="UniProtKB-KW"/>
</dbReference>
<keyword evidence="3" id="KW-0812">Transmembrane</keyword>
<dbReference type="GO" id="GO:0061542">
    <property type="term" value="F:3-demethylubiquinol 3-O-methyltransferase activity"/>
    <property type="evidence" value="ECO:0007669"/>
    <property type="project" value="UniProtKB-EC"/>
</dbReference>
<dbReference type="InterPro" id="IPR029063">
    <property type="entry name" value="SAM-dependent_MTases_sf"/>
</dbReference>
<keyword evidence="3" id="KW-1133">Transmembrane helix</keyword>
<dbReference type="CDD" id="cd02440">
    <property type="entry name" value="AdoMet_MTases"/>
    <property type="match status" value="1"/>
</dbReference>
<keyword evidence="1 5" id="KW-0489">Methyltransferase</keyword>
<dbReference type="Proteomes" id="UP001595962">
    <property type="component" value="Unassembled WGS sequence"/>
</dbReference>
<evidence type="ECO:0000256" key="1">
    <source>
        <dbReference type="ARBA" id="ARBA00022603"/>
    </source>
</evidence>
<feature type="domain" description="Methyltransferase" evidence="4">
    <location>
        <begin position="300"/>
        <end position="388"/>
    </location>
</feature>
<keyword evidence="2 5" id="KW-0808">Transferase</keyword>
<evidence type="ECO:0000256" key="3">
    <source>
        <dbReference type="SAM" id="Phobius"/>
    </source>
</evidence>
<dbReference type="Pfam" id="PF13649">
    <property type="entry name" value="Methyltransf_25"/>
    <property type="match status" value="1"/>
</dbReference>
<keyword evidence="6" id="KW-1185">Reference proteome</keyword>
<reference evidence="6" key="1">
    <citation type="journal article" date="2019" name="Int. J. Syst. Evol. Microbiol.">
        <title>The Global Catalogue of Microorganisms (GCM) 10K type strain sequencing project: providing services to taxonomists for standard genome sequencing and annotation.</title>
        <authorList>
            <consortium name="The Broad Institute Genomics Platform"/>
            <consortium name="The Broad Institute Genome Sequencing Center for Infectious Disease"/>
            <person name="Wu L."/>
            <person name="Ma J."/>
        </authorList>
    </citation>
    <scope>NUCLEOTIDE SEQUENCE [LARGE SCALE GENOMIC DNA]</scope>
    <source>
        <strain evidence="6">DT28</strain>
    </source>
</reference>
<organism evidence="5 6">
    <name type="scientific">Rheinheimera marina</name>
    <dbReference type="NCBI Taxonomy" id="1774958"/>
    <lineage>
        <taxon>Bacteria</taxon>
        <taxon>Pseudomonadati</taxon>
        <taxon>Pseudomonadota</taxon>
        <taxon>Gammaproteobacteria</taxon>
        <taxon>Chromatiales</taxon>
        <taxon>Chromatiaceae</taxon>
        <taxon>Rheinheimera</taxon>
    </lineage>
</organism>
<protein>
    <submittedName>
        <fullName evidence="5">Class I SAM-dependent methyltransferase</fullName>
        <ecNumber evidence="5">2.1.1.222</ecNumber>
        <ecNumber evidence="5">2.1.1.64</ecNumber>
    </submittedName>
</protein>
<dbReference type="EC" id="2.1.1.222" evidence="5"/>
<dbReference type="GO" id="GO:0102208">
    <property type="term" value="F:2-polyprenyl-6-hydroxyphenol methylase activity"/>
    <property type="evidence" value="ECO:0007669"/>
    <property type="project" value="UniProtKB-EC"/>
</dbReference>
<dbReference type="PANTHER" id="PTHR43861:SF1">
    <property type="entry name" value="TRANS-ACONITATE 2-METHYLTRANSFERASE"/>
    <property type="match status" value="1"/>
</dbReference>
<comment type="caution">
    <text evidence="5">The sequence shown here is derived from an EMBL/GenBank/DDBJ whole genome shotgun (WGS) entry which is preliminary data.</text>
</comment>
<dbReference type="InterPro" id="IPR041698">
    <property type="entry name" value="Methyltransf_25"/>
</dbReference>
<dbReference type="RefSeq" id="WP_377331747.1">
    <property type="nucleotide sequence ID" value="NZ_JBHSGB010000003.1"/>
</dbReference>
<name>A0ABV9JHB6_9GAMM</name>
<dbReference type="Gene3D" id="3.40.50.150">
    <property type="entry name" value="Vaccinia Virus protein VP39"/>
    <property type="match status" value="1"/>
</dbReference>
<feature type="transmembrane region" description="Helical" evidence="3">
    <location>
        <begin position="50"/>
        <end position="75"/>
    </location>
</feature>
<dbReference type="EMBL" id="JBHSGB010000003">
    <property type="protein sequence ID" value="MFC4654062.1"/>
    <property type="molecule type" value="Genomic_DNA"/>
</dbReference>